<dbReference type="InterPro" id="IPR009318">
    <property type="entry name" value="Gustatory_rcpt"/>
</dbReference>
<reference evidence="10" key="1">
    <citation type="submission" date="2018-04" db="EMBL/GenBank/DDBJ databases">
        <title>Ligand identification and functional analysis of two alternative splicing of the sugar receptor Gr10 in Nilaparvata lugens.</title>
        <authorList>
            <person name="Chen L."/>
        </authorList>
    </citation>
    <scope>NUCLEOTIDE SEQUENCE</scope>
</reference>
<evidence type="ECO:0000256" key="8">
    <source>
        <dbReference type="PIRNR" id="PIRNR038981"/>
    </source>
</evidence>
<evidence type="ECO:0000256" key="2">
    <source>
        <dbReference type="ARBA" id="ARBA00005327"/>
    </source>
</evidence>
<keyword evidence="7 8" id="KW-0675">Receptor</keyword>
<accession>A0A411AEL0</accession>
<protein>
    <recommendedName>
        <fullName evidence="8">Gustatory receptor</fullName>
    </recommendedName>
</protein>
<dbReference type="EMBL" id="MH206589">
    <property type="protein sequence ID" value="QAX32471.1"/>
    <property type="molecule type" value="mRNA"/>
</dbReference>
<feature type="transmembrane region" description="Helical" evidence="9">
    <location>
        <begin position="94"/>
        <end position="113"/>
    </location>
</feature>
<evidence type="ECO:0000256" key="1">
    <source>
        <dbReference type="ARBA" id="ARBA00004651"/>
    </source>
</evidence>
<dbReference type="GO" id="GO:0008527">
    <property type="term" value="F:taste receptor activity"/>
    <property type="evidence" value="ECO:0007669"/>
    <property type="project" value="InterPro"/>
</dbReference>
<dbReference type="PANTHER" id="PTHR21421:SF29">
    <property type="entry name" value="GUSTATORY RECEPTOR 5A FOR TREHALOSE-RELATED"/>
    <property type="match status" value="1"/>
</dbReference>
<feature type="transmembrane region" description="Helical" evidence="9">
    <location>
        <begin position="178"/>
        <end position="195"/>
    </location>
</feature>
<keyword evidence="3" id="KW-1003">Cell membrane</keyword>
<dbReference type="GO" id="GO:0007165">
    <property type="term" value="P:signal transduction"/>
    <property type="evidence" value="ECO:0007669"/>
    <property type="project" value="UniProtKB-KW"/>
</dbReference>
<keyword evidence="8" id="KW-0807">Transducer</keyword>
<keyword evidence="6 9" id="KW-0472">Membrane</keyword>
<evidence type="ECO:0000313" key="10">
    <source>
        <dbReference type="EMBL" id="QAX32471.1"/>
    </source>
</evidence>
<sequence>MERFQIRSDLTTNWKKFRMYIDKNFKNNKIEPIVVQSNRDELLFTPRKRKRFGIHQNIRFILGTASYMGAFPVTNMMSADPNRLAFHWISYPTAYTFFLLFGFITIEILAVRYSMRNINQANLAAAGGFKKATSGTIFYGNACIGVYLFLKLARSWPDLIREWHNIELSMYRFGTPKVLLRFVVMTGTLMSLGFIEHMFHDVLTTRAAVKASIKEIVLNGTRKPGFYETFHIFLERYSLNSHWYLIEEESDYRVWKGLLILWLSLTATLIWNFIDLFIMLISAALAAQFTIVNRTLRKIRGRVLTESQWREYREMYANMTHLVKTVDNHINKIIAISVANNIYFICAQLITEIDSIKQDYIPSIFYLYSFLFLVARTTAVVIQAAAVHDESLKVTPELFKCPYESYCIEVQRFLQEVTSDHVSLTGLNMFSITRNFLLGIAGAILTYEIVLIQLQNTK</sequence>
<evidence type="ECO:0000256" key="5">
    <source>
        <dbReference type="ARBA" id="ARBA00022989"/>
    </source>
</evidence>
<dbReference type="GO" id="GO:0050916">
    <property type="term" value="P:sensory perception of sweet taste"/>
    <property type="evidence" value="ECO:0007669"/>
    <property type="project" value="UniProtKB-ARBA"/>
</dbReference>
<comment type="similarity">
    <text evidence="2">Belongs to the insect chemoreceptor superfamily. Gustatory receptor (GR) family. Gr5a subfamily.</text>
</comment>
<evidence type="ECO:0000256" key="3">
    <source>
        <dbReference type="ARBA" id="ARBA00022475"/>
    </source>
</evidence>
<dbReference type="PANTHER" id="PTHR21421">
    <property type="entry name" value="GUSTATORY RECEPTOR"/>
    <property type="match status" value="1"/>
</dbReference>
<proteinExistence type="evidence at transcript level"/>
<evidence type="ECO:0000256" key="7">
    <source>
        <dbReference type="ARBA" id="ARBA00023170"/>
    </source>
</evidence>
<evidence type="ECO:0000256" key="6">
    <source>
        <dbReference type="ARBA" id="ARBA00023136"/>
    </source>
</evidence>
<feature type="transmembrane region" description="Helical" evidence="9">
    <location>
        <begin position="57"/>
        <end position="74"/>
    </location>
</feature>
<feature type="transmembrane region" description="Helical" evidence="9">
    <location>
        <begin position="365"/>
        <end position="386"/>
    </location>
</feature>
<gene>
    <name evidence="10" type="primary">Gr10</name>
</gene>
<keyword evidence="5 9" id="KW-1133">Transmembrane helix</keyword>
<dbReference type="PIRSF" id="PIRSF038981">
    <property type="entry name" value="GRP"/>
    <property type="match status" value="1"/>
</dbReference>
<feature type="transmembrane region" description="Helical" evidence="9">
    <location>
        <begin position="259"/>
        <end position="292"/>
    </location>
</feature>
<name>A0A411AEL0_NILLU</name>
<dbReference type="Pfam" id="PF06151">
    <property type="entry name" value="Trehalose_recp"/>
    <property type="match status" value="1"/>
</dbReference>
<keyword evidence="4 9" id="KW-0812">Transmembrane</keyword>
<comment type="function">
    <text evidence="8">Plays a role in the sugar gustatory response.</text>
</comment>
<evidence type="ECO:0000256" key="4">
    <source>
        <dbReference type="ARBA" id="ARBA00022692"/>
    </source>
</evidence>
<comment type="subcellular location">
    <subcellularLocation>
        <location evidence="1">Cell membrane</location>
        <topology evidence="1">Multi-pass membrane protein</topology>
    </subcellularLocation>
</comment>
<dbReference type="GO" id="GO:0005886">
    <property type="term" value="C:plasma membrane"/>
    <property type="evidence" value="ECO:0007669"/>
    <property type="project" value="UniProtKB-SubCell"/>
</dbReference>
<evidence type="ECO:0000256" key="9">
    <source>
        <dbReference type="SAM" id="Phobius"/>
    </source>
</evidence>
<dbReference type="AlphaFoldDB" id="A0A411AEL0"/>
<feature type="transmembrane region" description="Helical" evidence="9">
    <location>
        <begin position="436"/>
        <end position="454"/>
    </location>
</feature>
<dbReference type="OrthoDB" id="5800391at2759"/>
<organism evidence="10">
    <name type="scientific">Nilaparvata lugens</name>
    <name type="common">Brown planthopper</name>
    <dbReference type="NCBI Taxonomy" id="108931"/>
    <lineage>
        <taxon>Eukaryota</taxon>
        <taxon>Metazoa</taxon>
        <taxon>Ecdysozoa</taxon>
        <taxon>Arthropoda</taxon>
        <taxon>Hexapoda</taxon>
        <taxon>Insecta</taxon>
        <taxon>Pterygota</taxon>
        <taxon>Neoptera</taxon>
        <taxon>Paraneoptera</taxon>
        <taxon>Hemiptera</taxon>
        <taxon>Auchenorrhyncha</taxon>
        <taxon>Fulgoroidea</taxon>
        <taxon>Delphacidae</taxon>
        <taxon>Delphacinae</taxon>
        <taxon>Nilaparvata</taxon>
    </lineage>
</organism>